<dbReference type="eggNOG" id="arCOG03233">
    <property type="taxonomic scope" value="Archaea"/>
</dbReference>
<name>G7VBK3_9CREN</name>
<dbReference type="BioCyc" id="PSP1104324:GJSN-972-MONOMER"/>
<dbReference type="InterPro" id="IPR027417">
    <property type="entry name" value="P-loop_NTPase"/>
</dbReference>
<dbReference type="HOGENOM" id="CLU_843644_0_0_2"/>
<proteinExistence type="predicted"/>
<protein>
    <recommendedName>
        <fullName evidence="3">ATPase AAA-type core domain-containing protein</fullName>
    </recommendedName>
</protein>
<dbReference type="STRING" id="1104324.P186_0994"/>
<accession>G7VBK3</accession>
<dbReference type="GO" id="GO:0006302">
    <property type="term" value="P:double-strand break repair"/>
    <property type="evidence" value="ECO:0007669"/>
    <property type="project" value="TreeGrafter"/>
</dbReference>
<dbReference type="SUPFAM" id="SSF52540">
    <property type="entry name" value="P-loop containing nucleoside triphosphate hydrolases"/>
    <property type="match status" value="1"/>
</dbReference>
<dbReference type="Proteomes" id="UP000005867">
    <property type="component" value="Chromosome"/>
</dbReference>
<evidence type="ECO:0008006" key="3">
    <source>
        <dbReference type="Google" id="ProtNLM"/>
    </source>
</evidence>
<organism evidence="1 2">
    <name type="scientific">Pyrobaculum ferrireducens</name>
    <dbReference type="NCBI Taxonomy" id="1104324"/>
    <lineage>
        <taxon>Archaea</taxon>
        <taxon>Thermoproteota</taxon>
        <taxon>Thermoprotei</taxon>
        <taxon>Thermoproteales</taxon>
        <taxon>Thermoproteaceae</taxon>
        <taxon>Pyrobaculum</taxon>
    </lineage>
</organism>
<dbReference type="AlphaFoldDB" id="G7VBK3"/>
<keyword evidence="2" id="KW-1185">Reference proteome</keyword>
<dbReference type="PANTHER" id="PTHR32182">
    <property type="entry name" value="DNA REPLICATION AND REPAIR PROTEIN RECF"/>
    <property type="match status" value="1"/>
</dbReference>
<evidence type="ECO:0000313" key="1">
    <source>
        <dbReference type="EMBL" id="AET32433.1"/>
    </source>
</evidence>
<reference evidence="1 2" key="1">
    <citation type="journal article" date="2012" name="J. Bacteriol.">
        <title>Complete genome sequence of strain 1860, a crenarchaeon of the genus pyrobaculum able to grow with various electron acceptors.</title>
        <authorList>
            <person name="Mardanov A.V."/>
            <person name="Gumerov V.M."/>
            <person name="Slobodkina G.B."/>
            <person name="Beletsky A.V."/>
            <person name="Bonch-Osmolovskaya E.A."/>
            <person name="Ravin N.V."/>
            <person name="Skryabin K.G."/>
        </authorList>
    </citation>
    <scope>NUCLEOTIDE SEQUENCE [LARGE SCALE GENOMIC DNA]</scope>
    <source>
        <strain evidence="1 2">1860</strain>
    </source>
</reference>
<dbReference type="KEGG" id="pyr:P186_0994"/>
<sequence>MEVHVRNLGPLKEAAVKLSPVTLFIGVNRSGKSILANAISAVTTAFAQAQWEYAKRHADKRLGKRVELRRLAQLFSEKFQEEVFNIPVKRGEREAVVSIKYGGALLTVSVDRAADFSAKGDIFEKAEKAVAETLLVSVRGDFSYEPYLHPWKTLGRCDRIYPEALRWIAKTFDIVLAGDAVYEGGNAFRHLSSMVESLVDLGRRGGCRNLVLEEPEAHLHDDAVFELAKFIYGQASGGRGFLVTTHSDLLAAWVAALAAHPDPGELGVELAGGRPEVRIYRFRLRAIGDAYVEEVDLSGGEVDMDELQLRVMEELSRALARVKNALRTA</sequence>
<dbReference type="OrthoDB" id="26945at2157"/>
<dbReference type="RefSeq" id="WP_014288261.1">
    <property type="nucleotide sequence ID" value="NC_016645.1"/>
</dbReference>
<dbReference type="GO" id="GO:0000731">
    <property type="term" value="P:DNA synthesis involved in DNA repair"/>
    <property type="evidence" value="ECO:0007669"/>
    <property type="project" value="TreeGrafter"/>
</dbReference>
<gene>
    <name evidence="1" type="ORF">P186_0994</name>
</gene>
<evidence type="ECO:0000313" key="2">
    <source>
        <dbReference type="Proteomes" id="UP000005867"/>
    </source>
</evidence>
<dbReference type="EMBL" id="CP003098">
    <property type="protein sequence ID" value="AET32433.1"/>
    <property type="molecule type" value="Genomic_DNA"/>
</dbReference>
<dbReference type="GeneID" id="11595252"/>
<dbReference type="PANTHER" id="PTHR32182:SF22">
    <property type="entry name" value="ATP-DEPENDENT ENDONUCLEASE, OLD FAMILY-RELATED"/>
    <property type="match status" value="1"/>
</dbReference>